<sequence length="111" mass="12894">MIANFWWQTGEARKIHWLSWKRMCMPKAQGGLGFCDLQVFNLAMLAKQVWRIISFPDRLLSRILRARYFPDGKVLSATCGRNPSYTWRSMHAAIGIVRRGFQWRISSGCSV</sequence>
<protein>
    <recommendedName>
        <fullName evidence="3">Reverse transcriptase zinc-binding domain-containing protein</fullName>
    </recommendedName>
</protein>
<dbReference type="AlphaFoldDB" id="A0AAE1WK34"/>
<dbReference type="PANTHER" id="PTHR33116">
    <property type="entry name" value="REVERSE TRANSCRIPTASE ZINC-BINDING DOMAIN-CONTAINING PROTEIN-RELATED-RELATED"/>
    <property type="match status" value="1"/>
</dbReference>
<gene>
    <name evidence="1" type="ORF">Sango_1642800</name>
</gene>
<dbReference type="EMBL" id="JACGWL010000009">
    <property type="protein sequence ID" value="KAK4394885.1"/>
    <property type="molecule type" value="Genomic_DNA"/>
</dbReference>
<accession>A0AAE1WK34</accession>
<evidence type="ECO:0000313" key="1">
    <source>
        <dbReference type="EMBL" id="KAK4394885.1"/>
    </source>
</evidence>
<reference evidence="1" key="1">
    <citation type="submission" date="2020-06" db="EMBL/GenBank/DDBJ databases">
        <authorList>
            <person name="Li T."/>
            <person name="Hu X."/>
            <person name="Zhang T."/>
            <person name="Song X."/>
            <person name="Zhang H."/>
            <person name="Dai N."/>
            <person name="Sheng W."/>
            <person name="Hou X."/>
            <person name="Wei L."/>
        </authorList>
    </citation>
    <scope>NUCLEOTIDE SEQUENCE</scope>
    <source>
        <strain evidence="1">K16</strain>
        <tissue evidence="1">Leaf</tissue>
    </source>
</reference>
<name>A0AAE1WK34_9LAMI</name>
<comment type="caution">
    <text evidence="1">The sequence shown here is derived from an EMBL/GenBank/DDBJ whole genome shotgun (WGS) entry which is preliminary data.</text>
</comment>
<dbReference type="PANTHER" id="PTHR33116:SF86">
    <property type="entry name" value="REVERSE TRANSCRIPTASE DOMAIN-CONTAINING PROTEIN"/>
    <property type="match status" value="1"/>
</dbReference>
<evidence type="ECO:0008006" key="3">
    <source>
        <dbReference type="Google" id="ProtNLM"/>
    </source>
</evidence>
<proteinExistence type="predicted"/>
<dbReference type="Proteomes" id="UP001289374">
    <property type="component" value="Unassembled WGS sequence"/>
</dbReference>
<evidence type="ECO:0000313" key="2">
    <source>
        <dbReference type="Proteomes" id="UP001289374"/>
    </source>
</evidence>
<reference evidence="1" key="2">
    <citation type="journal article" date="2024" name="Plant">
        <title>Genomic evolution and insights into agronomic trait innovations of Sesamum species.</title>
        <authorList>
            <person name="Miao H."/>
            <person name="Wang L."/>
            <person name="Qu L."/>
            <person name="Liu H."/>
            <person name="Sun Y."/>
            <person name="Le M."/>
            <person name="Wang Q."/>
            <person name="Wei S."/>
            <person name="Zheng Y."/>
            <person name="Lin W."/>
            <person name="Duan Y."/>
            <person name="Cao H."/>
            <person name="Xiong S."/>
            <person name="Wang X."/>
            <person name="Wei L."/>
            <person name="Li C."/>
            <person name="Ma Q."/>
            <person name="Ju M."/>
            <person name="Zhao R."/>
            <person name="Li G."/>
            <person name="Mu C."/>
            <person name="Tian Q."/>
            <person name="Mei H."/>
            <person name="Zhang T."/>
            <person name="Gao T."/>
            <person name="Zhang H."/>
        </authorList>
    </citation>
    <scope>NUCLEOTIDE SEQUENCE</scope>
    <source>
        <strain evidence="1">K16</strain>
    </source>
</reference>
<keyword evidence="2" id="KW-1185">Reference proteome</keyword>
<organism evidence="1 2">
    <name type="scientific">Sesamum angolense</name>
    <dbReference type="NCBI Taxonomy" id="2727404"/>
    <lineage>
        <taxon>Eukaryota</taxon>
        <taxon>Viridiplantae</taxon>
        <taxon>Streptophyta</taxon>
        <taxon>Embryophyta</taxon>
        <taxon>Tracheophyta</taxon>
        <taxon>Spermatophyta</taxon>
        <taxon>Magnoliopsida</taxon>
        <taxon>eudicotyledons</taxon>
        <taxon>Gunneridae</taxon>
        <taxon>Pentapetalae</taxon>
        <taxon>asterids</taxon>
        <taxon>lamiids</taxon>
        <taxon>Lamiales</taxon>
        <taxon>Pedaliaceae</taxon>
        <taxon>Sesamum</taxon>
    </lineage>
</organism>